<comment type="caution">
    <text evidence="1">The sequence shown here is derived from an EMBL/GenBank/DDBJ whole genome shotgun (WGS) entry which is preliminary data.</text>
</comment>
<evidence type="ECO:0000313" key="1">
    <source>
        <dbReference type="EMBL" id="KAA6380871.1"/>
    </source>
</evidence>
<evidence type="ECO:0000313" key="2">
    <source>
        <dbReference type="Proteomes" id="UP000324800"/>
    </source>
</evidence>
<name>A0A5J4VEB1_9EUKA</name>
<feature type="non-terminal residue" evidence="1">
    <location>
        <position position="126"/>
    </location>
</feature>
<sequence>MFNLIVSAIIPTNNGLQFIIPSTFGQNTHHGGLDGSIPRLFKPLNKEVHKQTDQLAAFAKLALDLMKYTQERFGKNQTSVSDVATLIHKIYHNELKDNQSSSQIERKNTNQLAKQHLNQLDKSNWM</sequence>
<protein>
    <submittedName>
        <fullName evidence="1">Uncharacterized protein</fullName>
    </submittedName>
</protein>
<dbReference type="Proteomes" id="UP000324800">
    <property type="component" value="Unassembled WGS sequence"/>
</dbReference>
<proteinExistence type="predicted"/>
<dbReference type="AlphaFoldDB" id="A0A5J4VEB1"/>
<accession>A0A5J4VEB1</accession>
<gene>
    <name evidence="1" type="ORF">EZS28_023601</name>
</gene>
<reference evidence="1 2" key="1">
    <citation type="submission" date="2019-03" db="EMBL/GenBank/DDBJ databases">
        <title>Single cell metagenomics reveals metabolic interactions within the superorganism composed of flagellate Streblomastix strix and complex community of Bacteroidetes bacteria on its surface.</title>
        <authorList>
            <person name="Treitli S.C."/>
            <person name="Kolisko M."/>
            <person name="Husnik F."/>
            <person name="Keeling P."/>
            <person name="Hampl V."/>
        </authorList>
    </citation>
    <scope>NUCLEOTIDE SEQUENCE [LARGE SCALE GENOMIC DNA]</scope>
    <source>
        <strain evidence="1">ST1C</strain>
    </source>
</reference>
<dbReference type="EMBL" id="SNRW01007670">
    <property type="protein sequence ID" value="KAA6380871.1"/>
    <property type="molecule type" value="Genomic_DNA"/>
</dbReference>
<organism evidence="1 2">
    <name type="scientific">Streblomastix strix</name>
    <dbReference type="NCBI Taxonomy" id="222440"/>
    <lineage>
        <taxon>Eukaryota</taxon>
        <taxon>Metamonada</taxon>
        <taxon>Preaxostyla</taxon>
        <taxon>Oxymonadida</taxon>
        <taxon>Streblomastigidae</taxon>
        <taxon>Streblomastix</taxon>
    </lineage>
</organism>